<dbReference type="PANTHER" id="PTHR43792:SF13">
    <property type="entry name" value="ACETYLTRANSFERASE"/>
    <property type="match status" value="1"/>
</dbReference>
<dbReference type="Proteomes" id="UP000502345">
    <property type="component" value="Chromosome"/>
</dbReference>
<name>A0A6G9CK64_RHOER</name>
<reference evidence="2 3" key="1">
    <citation type="submission" date="2020-03" db="EMBL/GenBank/DDBJ databases">
        <title>Screen low temperature-resistant strains for efficient degradation of petroleum hydrocarbons under the low temperature.</title>
        <authorList>
            <person name="Wang Y."/>
            <person name="Chen J."/>
        </authorList>
    </citation>
    <scope>NUCLEOTIDE SEQUENCE [LARGE SCALE GENOMIC DNA]</scope>
    <source>
        <strain evidence="2 3">KB1</strain>
    </source>
</reference>
<dbReference type="PANTHER" id="PTHR43792">
    <property type="entry name" value="GNAT FAMILY, PUTATIVE (AFU_ORTHOLOGUE AFUA_3G00765)-RELATED-RELATED"/>
    <property type="match status" value="1"/>
</dbReference>
<dbReference type="AlphaFoldDB" id="A0A6G9CK64"/>
<evidence type="ECO:0000313" key="2">
    <source>
        <dbReference type="EMBL" id="QIP37413.1"/>
    </source>
</evidence>
<dbReference type="SUPFAM" id="SSF55729">
    <property type="entry name" value="Acyl-CoA N-acyltransferases (Nat)"/>
    <property type="match status" value="1"/>
</dbReference>
<proteinExistence type="predicted"/>
<dbReference type="InterPro" id="IPR000182">
    <property type="entry name" value="GNAT_dom"/>
</dbReference>
<dbReference type="InterPro" id="IPR051531">
    <property type="entry name" value="N-acetyltransferase"/>
</dbReference>
<dbReference type="GO" id="GO:0016747">
    <property type="term" value="F:acyltransferase activity, transferring groups other than amino-acyl groups"/>
    <property type="evidence" value="ECO:0007669"/>
    <property type="project" value="InterPro"/>
</dbReference>
<protein>
    <submittedName>
        <fullName evidence="2">Protein N-acetyltransferase, RimJ/RimL family</fullName>
    </submittedName>
</protein>
<evidence type="ECO:0000259" key="1">
    <source>
        <dbReference type="PROSITE" id="PS51186"/>
    </source>
</evidence>
<gene>
    <name evidence="2" type="ORF">G9444_0169</name>
</gene>
<dbReference type="EMBL" id="CP050124">
    <property type="protein sequence ID" value="QIP37413.1"/>
    <property type="molecule type" value="Genomic_DNA"/>
</dbReference>
<dbReference type="PROSITE" id="PS51186">
    <property type="entry name" value="GNAT"/>
    <property type="match status" value="1"/>
</dbReference>
<feature type="domain" description="N-acetyltransferase" evidence="1">
    <location>
        <begin position="23"/>
        <end position="180"/>
    </location>
</feature>
<dbReference type="Pfam" id="PF13302">
    <property type="entry name" value="Acetyltransf_3"/>
    <property type="match status" value="1"/>
</dbReference>
<dbReference type="RefSeq" id="WP_166501610.1">
    <property type="nucleotide sequence ID" value="NZ_CP050124.1"/>
</dbReference>
<dbReference type="Gene3D" id="3.40.630.30">
    <property type="match status" value="1"/>
</dbReference>
<accession>A0A6G9CK64</accession>
<keyword evidence="2" id="KW-0808">Transferase</keyword>
<dbReference type="InterPro" id="IPR016181">
    <property type="entry name" value="Acyl_CoA_acyltransferase"/>
</dbReference>
<sequence>MTVTELPWALDGRGLQLIRVPPLALHALGEDNATLAMELEPNLLTPYLLGEECQGLWRYRSKQISGNPLDNAWITRIAVDARTSTPVGLAGFHGRPDARGMVEIGYRIDPVFRRLGYARTALEILLDVASRQSEVHIVRATISPDNIASRNLISQYGFNEVGEQWDEEDGLETIFEISASPEP</sequence>
<evidence type="ECO:0000313" key="3">
    <source>
        <dbReference type="Proteomes" id="UP000502345"/>
    </source>
</evidence>
<organism evidence="2 3">
    <name type="scientific">Rhodococcus erythropolis</name>
    <name type="common">Arthrobacter picolinophilus</name>
    <dbReference type="NCBI Taxonomy" id="1833"/>
    <lineage>
        <taxon>Bacteria</taxon>
        <taxon>Bacillati</taxon>
        <taxon>Actinomycetota</taxon>
        <taxon>Actinomycetes</taxon>
        <taxon>Mycobacteriales</taxon>
        <taxon>Nocardiaceae</taxon>
        <taxon>Rhodococcus</taxon>
        <taxon>Rhodococcus erythropolis group</taxon>
    </lineage>
</organism>